<gene>
    <name evidence="2" type="ORF">EEJ42_16315</name>
</gene>
<keyword evidence="3" id="KW-1185">Reference proteome</keyword>
<feature type="non-terminal residue" evidence="2">
    <location>
        <position position="123"/>
    </location>
</feature>
<proteinExistence type="predicted"/>
<sequence length="123" mass="13259">MVHGRPAFHARWACQPRAALRPPGEKLLGQSHATPPRRRVSLWHALRRSRSPQQRAAQVPHPPDPPGGGPRPWTGAALPSGRGPAGPALRRAGVHQRRTHRIRRAPGPGRGGRAAHAAPAPLR</sequence>
<comment type="caution">
    <text evidence="2">The sequence shown here is derived from an EMBL/GenBank/DDBJ whole genome shotgun (WGS) entry which is preliminary data.</text>
</comment>
<dbReference type="Proteomes" id="UP000275401">
    <property type="component" value="Unassembled WGS sequence"/>
</dbReference>
<reference evidence="2 3" key="1">
    <citation type="submission" date="2018-11" db="EMBL/GenBank/DDBJ databases">
        <title>The Potential of Streptomyces as Biocontrol Agents against the Tomato grey mould, Botrytis cinerea (Gray mold) Frontiers in Microbiology.</title>
        <authorList>
            <person name="Li D."/>
        </authorList>
    </citation>
    <scope>NUCLEOTIDE SEQUENCE [LARGE SCALE GENOMIC DNA]</scope>
    <source>
        <strain evidence="2 3">NEAU-LD23</strain>
    </source>
</reference>
<dbReference type="EMBL" id="RIBZ01000213">
    <property type="protein sequence ID" value="RNG26052.1"/>
    <property type="molecule type" value="Genomic_DNA"/>
</dbReference>
<organism evidence="2 3">
    <name type="scientific">Streptomyces botrytidirepellens</name>
    <dbReference type="NCBI Taxonomy" id="2486417"/>
    <lineage>
        <taxon>Bacteria</taxon>
        <taxon>Bacillati</taxon>
        <taxon>Actinomycetota</taxon>
        <taxon>Actinomycetes</taxon>
        <taxon>Kitasatosporales</taxon>
        <taxon>Streptomycetaceae</taxon>
        <taxon>Streptomyces</taxon>
    </lineage>
</organism>
<dbReference type="AlphaFoldDB" id="A0A3M8W7G1"/>
<accession>A0A3M8W7G1</accession>
<name>A0A3M8W7G1_9ACTN</name>
<feature type="compositionally biased region" description="Low complexity" evidence="1">
    <location>
        <begin position="114"/>
        <end position="123"/>
    </location>
</feature>
<protein>
    <submittedName>
        <fullName evidence="2">Uncharacterized protein</fullName>
    </submittedName>
</protein>
<evidence type="ECO:0000313" key="2">
    <source>
        <dbReference type="EMBL" id="RNG26052.1"/>
    </source>
</evidence>
<evidence type="ECO:0000313" key="3">
    <source>
        <dbReference type="Proteomes" id="UP000275401"/>
    </source>
</evidence>
<feature type="compositionally biased region" description="Basic residues" evidence="1">
    <location>
        <begin position="92"/>
        <end position="104"/>
    </location>
</feature>
<feature type="compositionally biased region" description="Basic residues" evidence="1">
    <location>
        <begin position="35"/>
        <end position="50"/>
    </location>
</feature>
<evidence type="ECO:0000256" key="1">
    <source>
        <dbReference type="SAM" id="MobiDB-lite"/>
    </source>
</evidence>
<feature type="compositionally biased region" description="Pro residues" evidence="1">
    <location>
        <begin position="60"/>
        <end position="69"/>
    </location>
</feature>
<feature type="region of interest" description="Disordered" evidence="1">
    <location>
        <begin position="16"/>
        <end position="123"/>
    </location>
</feature>